<evidence type="ECO:0000313" key="3">
    <source>
        <dbReference type="Proteomes" id="UP001419268"/>
    </source>
</evidence>
<accession>A0AAP0HXQ2</accession>
<feature type="compositionally biased region" description="Polar residues" evidence="1">
    <location>
        <begin position="94"/>
        <end position="114"/>
    </location>
</feature>
<evidence type="ECO:0000313" key="2">
    <source>
        <dbReference type="EMBL" id="KAK9100411.1"/>
    </source>
</evidence>
<keyword evidence="3" id="KW-1185">Reference proteome</keyword>
<name>A0AAP0HXQ2_9MAGN</name>
<organism evidence="2 3">
    <name type="scientific">Stephania cephalantha</name>
    <dbReference type="NCBI Taxonomy" id="152367"/>
    <lineage>
        <taxon>Eukaryota</taxon>
        <taxon>Viridiplantae</taxon>
        <taxon>Streptophyta</taxon>
        <taxon>Embryophyta</taxon>
        <taxon>Tracheophyta</taxon>
        <taxon>Spermatophyta</taxon>
        <taxon>Magnoliopsida</taxon>
        <taxon>Ranunculales</taxon>
        <taxon>Menispermaceae</taxon>
        <taxon>Menispermoideae</taxon>
        <taxon>Cissampelideae</taxon>
        <taxon>Stephania</taxon>
    </lineage>
</organism>
<reference evidence="2 3" key="1">
    <citation type="submission" date="2024-01" db="EMBL/GenBank/DDBJ databases">
        <title>Genome assemblies of Stephania.</title>
        <authorList>
            <person name="Yang L."/>
        </authorList>
    </citation>
    <scope>NUCLEOTIDE SEQUENCE [LARGE SCALE GENOMIC DNA]</scope>
    <source>
        <strain evidence="2">JXDWG</strain>
        <tissue evidence="2">Leaf</tissue>
    </source>
</reference>
<dbReference type="EMBL" id="JBBNAG010000010">
    <property type="protein sequence ID" value="KAK9100411.1"/>
    <property type="molecule type" value="Genomic_DNA"/>
</dbReference>
<feature type="region of interest" description="Disordered" evidence="1">
    <location>
        <begin position="86"/>
        <end position="114"/>
    </location>
</feature>
<gene>
    <name evidence="2" type="ORF">Scep_023841</name>
</gene>
<evidence type="ECO:0000256" key="1">
    <source>
        <dbReference type="SAM" id="MobiDB-lite"/>
    </source>
</evidence>
<dbReference type="AlphaFoldDB" id="A0AAP0HXQ2"/>
<proteinExistence type="predicted"/>
<comment type="caution">
    <text evidence="2">The sequence shown here is derived from an EMBL/GenBank/DDBJ whole genome shotgun (WGS) entry which is preliminary data.</text>
</comment>
<sequence>MNRLEAKYKSGSPNMKANIVKKFREIICPASTIISTFEEKITRVNRKISRCISARGSRRARGLELTSLQRELFLLSSLQRPKQHKSLWRGFPQEESQVSKASQVRQGKQANKLR</sequence>
<protein>
    <submittedName>
        <fullName evidence="2">Uncharacterized protein</fullName>
    </submittedName>
</protein>
<dbReference type="Proteomes" id="UP001419268">
    <property type="component" value="Unassembled WGS sequence"/>
</dbReference>